<feature type="region of interest" description="Disordered" evidence="1">
    <location>
        <begin position="100"/>
        <end position="119"/>
    </location>
</feature>
<keyword evidence="2" id="KW-0472">Membrane</keyword>
<feature type="region of interest" description="Disordered" evidence="1">
    <location>
        <begin position="1"/>
        <end position="42"/>
    </location>
</feature>
<organism evidence="3 4">
    <name type="scientific">Mesobacterium hydrothermale</name>
    <dbReference type="NCBI Taxonomy" id="3111907"/>
    <lineage>
        <taxon>Bacteria</taxon>
        <taxon>Pseudomonadati</taxon>
        <taxon>Pseudomonadota</taxon>
        <taxon>Alphaproteobacteria</taxon>
        <taxon>Rhodobacterales</taxon>
        <taxon>Roseobacteraceae</taxon>
        <taxon>Mesobacterium</taxon>
    </lineage>
</organism>
<dbReference type="Proteomes" id="UP001348149">
    <property type="component" value="Unassembled WGS sequence"/>
</dbReference>
<protein>
    <submittedName>
        <fullName evidence="3">Uncharacterized protein</fullName>
    </submittedName>
</protein>
<accession>A0ABU6HC71</accession>
<evidence type="ECO:0000313" key="3">
    <source>
        <dbReference type="EMBL" id="MEC3860069.1"/>
    </source>
</evidence>
<dbReference type="RefSeq" id="WP_326295696.1">
    <property type="nucleotide sequence ID" value="NZ_JAYLLH010000002.1"/>
</dbReference>
<name>A0ABU6HC71_9RHOB</name>
<evidence type="ECO:0000256" key="2">
    <source>
        <dbReference type="SAM" id="Phobius"/>
    </source>
</evidence>
<evidence type="ECO:0000313" key="4">
    <source>
        <dbReference type="Proteomes" id="UP001348149"/>
    </source>
</evidence>
<keyword evidence="2" id="KW-1133">Transmembrane helix</keyword>
<evidence type="ECO:0000256" key="1">
    <source>
        <dbReference type="SAM" id="MobiDB-lite"/>
    </source>
</evidence>
<comment type="caution">
    <text evidence="3">The sequence shown here is derived from an EMBL/GenBank/DDBJ whole genome shotgun (WGS) entry which is preliminary data.</text>
</comment>
<reference evidence="3 4" key="1">
    <citation type="submission" date="2024-01" db="EMBL/GenBank/DDBJ databases">
        <title>Mesobacterium rodlantinim sp. nov., isolated from shallow sea hydrothermal systems off Kueishantao Island.</title>
        <authorList>
            <person name="Su Z."/>
            <person name="Tang K."/>
        </authorList>
    </citation>
    <scope>NUCLEOTIDE SEQUENCE [LARGE SCALE GENOMIC DNA]</scope>
    <source>
        <strain evidence="3 4">TK19101</strain>
    </source>
</reference>
<proteinExistence type="predicted"/>
<sequence>MAKQVDIRSTPLRQPAAVEAQAGPGARFSGWKPDTVAQQRQGNAMDAQTSYLRTMFRTNLALRILVPAALAGWTGHYLAFNATNRIMAEIAARTSEITEQLESNAGPALDAVQKPTFHD</sequence>
<feature type="transmembrane region" description="Helical" evidence="2">
    <location>
        <begin position="60"/>
        <end position="80"/>
    </location>
</feature>
<keyword evidence="2" id="KW-0812">Transmembrane</keyword>
<dbReference type="EMBL" id="JAYLLH010000002">
    <property type="protein sequence ID" value="MEC3860069.1"/>
    <property type="molecule type" value="Genomic_DNA"/>
</dbReference>
<gene>
    <name evidence="3" type="ORF">VK792_02115</name>
</gene>
<keyword evidence="4" id="KW-1185">Reference proteome</keyword>